<dbReference type="PANTHER" id="PTHR46119:SF12">
    <property type="entry name" value="PROTEIN SODIUM POTASSIUM ROOT DEFECTIVE 3"/>
    <property type="match status" value="1"/>
</dbReference>
<dbReference type="Proteomes" id="UP001279734">
    <property type="component" value="Unassembled WGS sequence"/>
</dbReference>
<dbReference type="PROSITE" id="PS50846">
    <property type="entry name" value="HMA_2"/>
    <property type="match status" value="1"/>
</dbReference>
<accession>A0AAD3P2L8</accession>
<dbReference type="InterPro" id="IPR017969">
    <property type="entry name" value="Heavy-metal-associated_CS"/>
</dbReference>
<dbReference type="InterPro" id="IPR044526">
    <property type="entry name" value="NAKR1-3"/>
</dbReference>
<dbReference type="SUPFAM" id="SSF55008">
    <property type="entry name" value="HMA, heavy metal-associated domain"/>
    <property type="match status" value="1"/>
</dbReference>
<evidence type="ECO:0000256" key="2">
    <source>
        <dbReference type="SAM" id="MobiDB-lite"/>
    </source>
</evidence>
<dbReference type="GO" id="GO:0046872">
    <property type="term" value="F:metal ion binding"/>
    <property type="evidence" value="ECO:0007669"/>
    <property type="project" value="UniProtKB-KW"/>
</dbReference>
<organism evidence="4 5">
    <name type="scientific">Nepenthes gracilis</name>
    <name type="common">Slender pitcher plant</name>
    <dbReference type="NCBI Taxonomy" id="150966"/>
    <lineage>
        <taxon>Eukaryota</taxon>
        <taxon>Viridiplantae</taxon>
        <taxon>Streptophyta</taxon>
        <taxon>Embryophyta</taxon>
        <taxon>Tracheophyta</taxon>
        <taxon>Spermatophyta</taxon>
        <taxon>Magnoliopsida</taxon>
        <taxon>eudicotyledons</taxon>
        <taxon>Gunneridae</taxon>
        <taxon>Pentapetalae</taxon>
        <taxon>Caryophyllales</taxon>
        <taxon>Nepenthaceae</taxon>
        <taxon>Nepenthes</taxon>
    </lineage>
</organism>
<evidence type="ECO:0000256" key="1">
    <source>
        <dbReference type="ARBA" id="ARBA00022723"/>
    </source>
</evidence>
<feature type="region of interest" description="Disordered" evidence="2">
    <location>
        <begin position="62"/>
        <end position="93"/>
    </location>
</feature>
<sequence>MKSIDLCCTSPASTAICSRMDHSAALLRRGSRSLRGLNSNFSDQLYRNAPCVSELPITPRPSFFHRENSRKSSANKNGDLIRRKSSADVNDLYEPPGSSRYLLSDAPYLDSAADSGDSFTLVHSKPVRSRGNVDRDTDSLKPSSVLDSEHRKSSELVPSRSVTARRLTFSSSDDRRVGLNDYSTLKLSDSARSRDQVVVLSVSLHCKGCEGKLRRHLLRMEGVKSFSIDLASKKVTVIGNVSPISMLTGIREVKKAQFWASPPSAPPSSTPSSSSAVVSTK</sequence>
<protein>
    <recommendedName>
        <fullName evidence="3">HMA domain-containing protein</fullName>
    </recommendedName>
</protein>
<reference evidence="4" key="1">
    <citation type="submission" date="2023-05" db="EMBL/GenBank/DDBJ databases">
        <title>Nepenthes gracilis genome sequencing.</title>
        <authorList>
            <person name="Fukushima K."/>
        </authorList>
    </citation>
    <scope>NUCLEOTIDE SEQUENCE</scope>
    <source>
        <strain evidence="4">SING2019-196</strain>
    </source>
</reference>
<name>A0AAD3P2L8_NEPGR</name>
<dbReference type="Pfam" id="PF00403">
    <property type="entry name" value="HMA"/>
    <property type="match status" value="1"/>
</dbReference>
<keyword evidence="5" id="KW-1185">Reference proteome</keyword>
<feature type="region of interest" description="Disordered" evidence="2">
    <location>
        <begin position="127"/>
        <end position="157"/>
    </location>
</feature>
<feature type="compositionally biased region" description="Low complexity" evidence="2">
    <location>
        <begin position="270"/>
        <end position="281"/>
    </location>
</feature>
<keyword evidence="1" id="KW-0479">Metal-binding</keyword>
<evidence type="ECO:0000313" key="5">
    <source>
        <dbReference type="Proteomes" id="UP001279734"/>
    </source>
</evidence>
<evidence type="ECO:0000259" key="3">
    <source>
        <dbReference type="PROSITE" id="PS50846"/>
    </source>
</evidence>
<dbReference type="CDD" id="cd00371">
    <property type="entry name" value="HMA"/>
    <property type="match status" value="1"/>
</dbReference>
<dbReference type="EMBL" id="BSYO01000001">
    <property type="protein sequence ID" value="GMG98225.1"/>
    <property type="molecule type" value="Genomic_DNA"/>
</dbReference>
<dbReference type="InterPro" id="IPR036163">
    <property type="entry name" value="HMA_dom_sf"/>
</dbReference>
<feature type="domain" description="HMA" evidence="3">
    <location>
        <begin position="195"/>
        <end position="261"/>
    </location>
</feature>
<gene>
    <name evidence="4" type="ORF">Nepgr_000065</name>
</gene>
<proteinExistence type="predicted"/>
<comment type="caution">
    <text evidence="4">The sequence shown here is derived from an EMBL/GenBank/DDBJ whole genome shotgun (WGS) entry which is preliminary data.</text>
</comment>
<dbReference type="Gene3D" id="3.30.70.100">
    <property type="match status" value="1"/>
</dbReference>
<dbReference type="PANTHER" id="PTHR46119">
    <property type="entry name" value="OS08G0405700 PROTEIN"/>
    <property type="match status" value="1"/>
</dbReference>
<dbReference type="InterPro" id="IPR006121">
    <property type="entry name" value="HMA_dom"/>
</dbReference>
<dbReference type="PROSITE" id="PS01047">
    <property type="entry name" value="HMA_1"/>
    <property type="match status" value="1"/>
</dbReference>
<dbReference type="AlphaFoldDB" id="A0AAD3P2L8"/>
<feature type="region of interest" description="Disordered" evidence="2">
    <location>
        <begin position="259"/>
        <end position="281"/>
    </location>
</feature>
<evidence type="ECO:0000313" key="4">
    <source>
        <dbReference type="EMBL" id="GMG98225.1"/>
    </source>
</evidence>